<protein>
    <recommendedName>
        <fullName evidence="4">Phage abortive infection protein</fullName>
    </recommendedName>
</protein>
<reference evidence="2 3" key="1">
    <citation type="submission" date="2017-03" db="EMBL/GenBank/DDBJ databases">
        <title>Isolation of Levoglucosan Utilizing Bacteria.</title>
        <authorList>
            <person name="Arya A.S."/>
        </authorList>
    </citation>
    <scope>NUCLEOTIDE SEQUENCE [LARGE SCALE GENOMIC DNA]</scope>
    <source>
        <strain evidence="2 3">MEC069</strain>
    </source>
</reference>
<dbReference type="AlphaFoldDB" id="A0A4Y8PZC1"/>
<dbReference type="EMBL" id="MYFO01000017">
    <property type="protein sequence ID" value="TFE86756.1"/>
    <property type="molecule type" value="Genomic_DNA"/>
</dbReference>
<keyword evidence="1" id="KW-1133">Transmembrane helix</keyword>
<comment type="caution">
    <text evidence="2">The sequence shown here is derived from an EMBL/GenBank/DDBJ whole genome shotgun (WGS) entry which is preliminary data.</text>
</comment>
<accession>A0A4Y8PZC1</accession>
<proteinExistence type="predicted"/>
<dbReference type="OrthoDB" id="2625696at2"/>
<gene>
    <name evidence="2" type="ORF">B5M42_14150</name>
</gene>
<evidence type="ECO:0000313" key="2">
    <source>
        <dbReference type="EMBL" id="TFE86756.1"/>
    </source>
</evidence>
<keyword evidence="3" id="KW-1185">Reference proteome</keyword>
<evidence type="ECO:0000256" key="1">
    <source>
        <dbReference type="SAM" id="Phobius"/>
    </source>
</evidence>
<feature type="transmembrane region" description="Helical" evidence="1">
    <location>
        <begin position="78"/>
        <end position="95"/>
    </location>
</feature>
<evidence type="ECO:0008006" key="4">
    <source>
        <dbReference type="Google" id="ProtNLM"/>
    </source>
</evidence>
<feature type="transmembrane region" description="Helical" evidence="1">
    <location>
        <begin position="34"/>
        <end position="58"/>
    </location>
</feature>
<organism evidence="2 3">
    <name type="scientific">Paenibacillus athensensis</name>
    <dbReference type="NCBI Taxonomy" id="1967502"/>
    <lineage>
        <taxon>Bacteria</taxon>
        <taxon>Bacillati</taxon>
        <taxon>Bacillota</taxon>
        <taxon>Bacilli</taxon>
        <taxon>Bacillales</taxon>
        <taxon>Paenibacillaceae</taxon>
        <taxon>Paenibacillus</taxon>
    </lineage>
</organism>
<name>A0A4Y8PZC1_9BACL</name>
<dbReference type="RefSeq" id="WP_134753905.1">
    <property type="nucleotide sequence ID" value="NZ_MYFO02000003.1"/>
</dbReference>
<feature type="transmembrane region" description="Helical" evidence="1">
    <location>
        <begin position="6"/>
        <end position="22"/>
    </location>
</feature>
<sequence length="303" mass="35449">MSIILFYVTVIILFWTYVSLRKRNEDYPQGRSPLLYIIYASVGIGLFSPLLTLALSLIDGTTLQDAGPIGDWIAGSTVPFFTFAAFLTAYMAYMNQKEELEYARKTAEQQSKAIELGRFENTLFHLLNEMQNFHDRIVVTYSKRPEQDHVHVYGQLFSEFKGSLEAYLKDKNKKQSAARIERLVQEGKISQDERSRRYERALLDKYANALRGCPLYEYAELYHLHKYIKSILLLIRQYKLEEKDYPFYIHLLNIYLSNEALQLSIYYAFAIPEDEVSALMRTYGMIEYVDSEEDQHFFNSVSQ</sequence>
<dbReference type="Proteomes" id="UP000298246">
    <property type="component" value="Unassembled WGS sequence"/>
</dbReference>
<evidence type="ECO:0000313" key="3">
    <source>
        <dbReference type="Proteomes" id="UP000298246"/>
    </source>
</evidence>
<keyword evidence="1" id="KW-0812">Transmembrane</keyword>
<keyword evidence="1" id="KW-0472">Membrane</keyword>